<keyword evidence="1" id="KW-0596">Phosphopantetheine</keyword>
<dbReference type="OrthoDB" id="429813at2759"/>
<dbReference type="SUPFAM" id="SSF47336">
    <property type="entry name" value="ACP-like"/>
    <property type="match status" value="1"/>
</dbReference>
<dbReference type="PANTHER" id="PTHR43439:SF2">
    <property type="entry name" value="ENZYME, PUTATIVE (JCVI)-RELATED"/>
    <property type="match status" value="1"/>
</dbReference>
<proteinExistence type="predicted"/>
<comment type="caution">
    <text evidence="4">The sequence shown here is derived from an EMBL/GenBank/DDBJ whole genome shotgun (WGS) entry which is preliminary data.</text>
</comment>
<dbReference type="InterPro" id="IPR013120">
    <property type="entry name" value="FAR_NAD-bd"/>
</dbReference>
<feature type="domain" description="Polyketide synthase-like phosphopantetheine-binding" evidence="3">
    <location>
        <begin position="277"/>
        <end position="353"/>
    </location>
</feature>
<dbReference type="Pfam" id="PF23562">
    <property type="entry name" value="AMP-binding_C_3"/>
    <property type="match status" value="1"/>
</dbReference>
<keyword evidence="5" id="KW-1185">Reference proteome</keyword>
<protein>
    <recommendedName>
        <fullName evidence="3">Polyketide synthase-like phosphopantetheine-binding domain-containing protein</fullName>
    </recommendedName>
</protein>
<sequence>MAPTTLVEIVRDPEHLENLGRLKQIAFAGGPCPQAVGDLISSKTRLLNALGTTECGFLPTQECDPEDWAYLSVSPVFGHQYRHVSEGLYEQVVVRDTKLQLYQGIFETFSDLNEWPMKDLYSKHPTKEDLWLYRGRVDDMIVFSTGEKLNPLDMENIISSSPVVSAALVTGAGRFQSSLLVEAVNQPKNEEEREELLETIWKTVQLANKDSPSHGRIHRNMIILTSGNKRMLRAGKGTVQRKMTVDMYAEELDALYDANTRLVHDPANTSNTHRSVLDTIKHIVSTATNIDIEGLSPEADLFELGIDSLQVTLISRSINAFLLARGKSPSLDARTVYSNPRIAALAAVVSALSIGKDPANSIESDEQKMKRLYDLYSANMPVSMRQPRPKSCPYFVVLLTGSTGSLGSYILDSLISNPLVSRIYCLNRGGESLERQQKSQAAKGLQPLPSKVKCLDANLSKPYFGLSLQKYRRILSEVTNVVHNAWRVDFNLSIDSFTTHIGIVRQLIDFSAHSTFGAQLFFISSISSVAGLKGTILEKVYEDWLAPQGMGYGQSKFVSERLLDTAAKEADIPCVICRVGQIAGPTTVSGMWPKHEWLPSLIASSKYLGKLPMSLGPRETLNWIPVDILGKSIVELVTMSKSTQDAGATVFHAINPYQNNWENLVPVIRRHLSTTSEIEMVPLEIWLEVLRESASKSEDMAHNPATKIITFFEGLFSKSSGTNSLEVKETAPLSPTLATLGPVQDKWVDNWMKQWAF</sequence>
<dbReference type="PANTHER" id="PTHR43439">
    <property type="entry name" value="PHENYLACETATE-COENZYME A LIGASE"/>
    <property type="match status" value="1"/>
</dbReference>
<dbReference type="AlphaFoldDB" id="A0A9P5LFC9"/>
<dbReference type="SMART" id="SM00823">
    <property type="entry name" value="PKS_PP"/>
    <property type="match status" value="1"/>
</dbReference>
<dbReference type="Gene3D" id="1.10.1200.10">
    <property type="entry name" value="ACP-like"/>
    <property type="match status" value="1"/>
</dbReference>
<evidence type="ECO:0000313" key="4">
    <source>
        <dbReference type="EMBL" id="KAF7556428.1"/>
    </source>
</evidence>
<dbReference type="SUPFAM" id="SSF51735">
    <property type="entry name" value="NAD(P)-binding Rossmann-fold domains"/>
    <property type="match status" value="1"/>
</dbReference>
<dbReference type="PROSITE" id="PS00012">
    <property type="entry name" value="PHOSPHOPANTETHEINE"/>
    <property type="match status" value="1"/>
</dbReference>
<dbReference type="InterPro" id="IPR036736">
    <property type="entry name" value="ACP-like_sf"/>
</dbReference>
<evidence type="ECO:0000313" key="5">
    <source>
        <dbReference type="Proteomes" id="UP000722485"/>
    </source>
</evidence>
<organism evidence="4 5">
    <name type="scientific">Cylindrodendrum hubeiense</name>
    <dbReference type="NCBI Taxonomy" id="595255"/>
    <lineage>
        <taxon>Eukaryota</taxon>
        <taxon>Fungi</taxon>
        <taxon>Dikarya</taxon>
        <taxon>Ascomycota</taxon>
        <taxon>Pezizomycotina</taxon>
        <taxon>Sordariomycetes</taxon>
        <taxon>Hypocreomycetidae</taxon>
        <taxon>Hypocreales</taxon>
        <taxon>Nectriaceae</taxon>
        <taxon>Cylindrodendrum</taxon>
    </lineage>
</organism>
<dbReference type="InterPro" id="IPR006162">
    <property type="entry name" value="Ppantetheine_attach_site"/>
</dbReference>
<dbReference type="Proteomes" id="UP000722485">
    <property type="component" value="Unassembled WGS sequence"/>
</dbReference>
<dbReference type="Gene3D" id="3.40.50.720">
    <property type="entry name" value="NAD(P)-binding Rossmann-like Domain"/>
    <property type="match status" value="1"/>
</dbReference>
<evidence type="ECO:0000256" key="2">
    <source>
        <dbReference type="ARBA" id="ARBA00022553"/>
    </source>
</evidence>
<dbReference type="EMBL" id="JAANBB010000012">
    <property type="protein sequence ID" value="KAF7556428.1"/>
    <property type="molecule type" value="Genomic_DNA"/>
</dbReference>
<dbReference type="InterPro" id="IPR020806">
    <property type="entry name" value="PKS_PP-bd"/>
</dbReference>
<evidence type="ECO:0000256" key="1">
    <source>
        <dbReference type="ARBA" id="ARBA00022450"/>
    </source>
</evidence>
<accession>A0A9P5LFC9</accession>
<dbReference type="GO" id="GO:0031177">
    <property type="term" value="F:phosphopantetheine binding"/>
    <property type="evidence" value="ECO:0007669"/>
    <property type="project" value="InterPro"/>
</dbReference>
<dbReference type="Pfam" id="PF07993">
    <property type="entry name" value="NAD_binding_4"/>
    <property type="match status" value="1"/>
</dbReference>
<reference evidence="4" key="1">
    <citation type="submission" date="2020-03" db="EMBL/GenBank/DDBJ databases">
        <title>Draft Genome Sequence of Cylindrodendrum hubeiense.</title>
        <authorList>
            <person name="Buettner E."/>
            <person name="Kellner H."/>
        </authorList>
    </citation>
    <scope>NUCLEOTIDE SEQUENCE</scope>
    <source>
        <strain evidence="4">IHI 201604</strain>
    </source>
</reference>
<dbReference type="InterPro" id="IPR036291">
    <property type="entry name" value="NAD(P)-bd_dom_sf"/>
</dbReference>
<evidence type="ECO:0000259" key="3">
    <source>
        <dbReference type="SMART" id="SM00823"/>
    </source>
</evidence>
<keyword evidence="2" id="KW-0597">Phosphoprotein</keyword>
<name>A0A9P5LFC9_9HYPO</name>
<dbReference type="SUPFAM" id="SSF56801">
    <property type="entry name" value="Acetyl-CoA synthetase-like"/>
    <property type="match status" value="1"/>
</dbReference>
<dbReference type="InterPro" id="IPR051414">
    <property type="entry name" value="Adenylate-forming_Reductase"/>
</dbReference>
<dbReference type="InterPro" id="IPR009081">
    <property type="entry name" value="PP-bd_ACP"/>
</dbReference>
<dbReference type="Pfam" id="PF00550">
    <property type="entry name" value="PP-binding"/>
    <property type="match status" value="1"/>
</dbReference>
<gene>
    <name evidence="4" type="ORF">G7Z17_g1408</name>
</gene>